<keyword evidence="2" id="KW-1185">Reference proteome</keyword>
<evidence type="ECO:0000313" key="2">
    <source>
        <dbReference type="Proteomes" id="UP000811619"/>
    </source>
</evidence>
<dbReference type="PROSITE" id="PS51257">
    <property type="entry name" value="PROKAR_LIPOPROTEIN"/>
    <property type="match status" value="1"/>
</dbReference>
<accession>A0A8K0NI87</accession>
<evidence type="ECO:0000313" key="1">
    <source>
        <dbReference type="EMBL" id="KAG5926790.1"/>
    </source>
</evidence>
<dbReference type="Proteomes" id="UP000811619">
    <property type="component" value="Unassembled WGS sequence"/>
</dbReference>
<dbReference type="EMBL" id="SRPY01000234">
    <property type="protein sequence ID" value="KAG5926790.1"/>
    <property type="molecule type" value="Genomic_DNA"/>
</dbReference>
<sequence length="103" mass="11710">MALAGKTLAERTRTCGEGLISDTSMHYGSGLACTKNQNYYACDHNARLSSNLYGQFLLETPDIDYTVAVICRDQRHNKLFHCAAGRRDVVDNSLRREQRRRRS</sequence>
<comment type="caution">
    <text evidence="1">The sequence shown here is derived from an EMBL/GenBank/DDBJ whole genome shotgun (WGS) entry which is preliminary data.</text>
</comment>
<reference evidence="1" key="1">
    <citation type="journal article" date="2020" name="bioRxiv">
        <title>Whole genome comparisons of ergot fungi reveals the divergence and evolution of species within the genus Claviceps are the result of varying mechanisms driving genome evolution and host range expansion.</title>
        <authorList>
            <person name="Wyka S.A."/>
            <person name="Mondo S.J."/>
            <person name="Liu M."/>
            <person name="Dettman J."/>
            <person name="Nalam V."/>
            <person name="Broders K.D."/>
        </authorList>
    </citation>
    <scope>NUCLEOTIDE SEQUENCE</scope>
    <source>
        <strain evidence="1">CCC 489</strain>
    </source>
</reference>
<gene>
    <name evidence="1" type="ORF">E4U42_002958</name>
</gene>
<name>A0A8K0NI87_9HYPO</name>
<organism evidence="1 2">
    <name type="scientific">Claviceps africana</name>
    <dbReference type="NCBI Taxonomy" id="83212"/>
    <lineage>
        <taxon>Eukaryota</taxon>
        <taxon>Fungi</taxon>
        <taxon>Dikarya</taxon>
        <taxon>Ascomycota</taxon>
        <taxon>Pezizomycotina</taxon>
        <taxon>Sordariomycetes</taxon>
        <taxon>Hypocreomycetidae</taxon>
        <taxon>Hypocreales</taxon>
        <taxon>Clavicipitaceae</taxon>
        <taxon>Claviceps</taxon>
    </lineage>
</organism>
<dbReference type="AlphaFoldDB" id="A0A8K0NI87"/>
<protein>
    <submittedName>
        <fullName evidence="1">Uncharacterized protein</fullName>
    </submittedName>
</protein>
<proteinExistence type="predicted"/>